<comment type="caution">
    <text evidence="5">The sequence shown here is derived from an EMBL/GenBank/DDBJ whole genome shotgun (WGS) entry which is preliminary data.</text>
</comment>
<dbReference type="Proteomes" id="UP001500305">
    <property type="component" value="Unassembled WGS sequence"/>
</dbReference>
<dbReference type="PANTHER" id="PTHR30302:SF1">
    <property type="entry name" value="HYDROGENASE 2 MATURATION PROTEASE"/>
    <property type="match status" value="1"/>
</dbReference>
<evidence type="ECO:0000313" key="5">
    <source>
        <dbReference type="EMBL" id="GAA2250366.1"/>
    </source>
</evidence>
<evidence type="ECO:0000313" key="6">
    <source>
        <dbReference type="Proteomes" id="UP001500305"/>
    </source>
</evidence>
<comment type="similarity">
    <text evidence="1">Belongs to the peptidase A31 family.</text>
</comment>
<dbReference type="Pfam" id="PF01750">
    <property type="entry name" value="HycI"/>
    <property type="match status" value="1"/>
</dbReference>
<dbReference type="SUPFAM" id="SSF53163">
    <property type="entry name" value="HybD-like"/>
    <property type="match status" value="1"/>
</dbReference>
<dbReference type="Gene3D" id="3.40.50.1450">
    <property type="entry name" value="HybD-like"/>
    <property type="match status" value="1"/>
</dbReference>
<sequence>MPEMPGESAEDRIVLIGVGDEYRHDDGAAVAVLAELAADRLPADRIALSDGEPSRLIELWEGAGLAVVVDAVHSHPAEPGRLHQVRVSPDDPGGAMAESHAADSHGLGLGEAVGLAAVLGRLPRELLIVAVEGADFTEGEGLSQDVAAAVPRAADLVRQAVAEHLAWRDGPA</sequence>
<organism evidence="5 6">
    <name type="scientific">Kitasatospora cystarginea</name>
    <dbReference type="NCBI Taxonomy" id="58350"/>
    <lineage>
        <taxon>Bacteria</taxon>
        <taxon>Bacillati</taxon>
        <taxon>Actinomycetota</taxon>
        <taxon>Actinomycetes</taxon>
        <taxon>Kitasatosporales</taxon>
        <taxon>Streptomycetaceae</taxon>
        <taxon>Kitasatospora</taxon>
    </lineage>
</organism>
<evidence type="ECO:0000256" key="2">
    <source>
        <dbReference type="ARBA" id="ARBA00022670"/>
    </source>
</evidence>
<evidence type="ECO:0000256" key="4">
    <source>
        <dbReference type="ARBA" id="ARBA00022801"/>
    </source>
</evidence>
<evidence type="ECO:0000256" key="3">
    <source>
        <dbReference type="ARBA" id="ARBA00022750"/>
    </source>
</evidence>
<name>A0ABP5R370_9ACTN</name>
<dbReference type="EMBL" id="BAAATR010000015">
    <property type="protein sequence ID" value="GAA2250366.1"/>
    <property type="molecule type" value="Genomic_DNA"/>
</dbReference>
<evidence type="ECO:0008006" key="7">
    <source>
        <dbReference type="Google" id="ProtNLM"/>
    </source>
</evidence>
<dbReference type="PANTHER" id="PTHR30302">
    <property type="entry name" value="HYDROGENASE 1 MATURATION PROTEASE"/>
    <property type="match status" value="1"/>
</dbReference>
<dbReference type="CDD" id="cd00518">
    <property type="entry name" value="H2MP"/>
    <property type="match status" value="1"/>
</dbReference>
<gene>
    <name evidence="5" type="ORF">GCM10010430_36450</name>
</gene>
<dbReference type="InterPro" id="IPR023430">
    <property type="entry name" value="Pept_HybD-like_dom_sf"/>
</dbReference>
<keyword evidence="2" id="KW-0645">Protease</keyword>
<keyword evidence="6" id="KW-1185">Reference proteome</keyword>
<protein>
    <recommendedName>
        <fullName evidence="7">Hydrogenase maturation protease</fullName>
    </recommendedName>
</protein>
<dbReference type="NCBIfam" id="TIGR00072">
    <property type="entry name" value="hydrog_prot"/>
    <property type="match status" value="1"/>
</dbReference>
<evidence type="ECO:0000256" key="1">
    <source>
        <dbReference type="ARBA" id="ARBA00006814"/>
    </source>
</evidence>
<dbReference type="InterPro" id="IPR000671">
    <property type="entry name" value="Peptidase_A31"/>
</dbReference>
<accession>A0ABP5R370</accession>
<reference evidence="6" key="1">
    <citation type="journal article" date="2019" name="Int. J. Syst. Evol. Microbiol.">
        <title>The Global Catalogue of Microorganisms (GCM) 10K type strain sequencing project: providing services to taxonomists for standard genome sequencing and annotation.</title>
        <authorList>
            <consortium name="The Broad Institute Genomics Platform"/>
            <consortium name="The Broad Institute Genome Sequencing Center for Infectious Disease"/>
            <person name="Wu L."/>
            <person name="Ma J."/>
        </authorList>
    </citation>
    <scope>NUCLEOTIDE SEQUENCE [LARGE SCALE GENOMIC DNA]</scope>
    <source>
        <strain evidence="6">JCM 7356</strain>
    </source>
</reference>
<keyword evidence="3" id="KW-0064">Aspartyl protease</keyword>
<proteinExistence type="inferred from homology"/>
<keyword evidence="4" id="KW-0378">Hydrolase</keyword>